<organism evidence="1 2">
    <name type="scientific">Nitrospirillum amazonense</name>
    <dbReference type="NCBI Taxonomy" id="28077"/>
    <lineage>
        <taxon>Bacteria</taxon>
        <taxon>Pseudomonadati</taxon>
        <taxon>Pseudomonadota</taxon>
        <taxon>Alphaproteobacteria</taxon>
        <taxon>Rhodospirillales</taxon>
        <taxon>Azospirillaceae</taxon>
        <taxon>Nitrospirillum</taxon>
    </lineage>
</organism>
<name>A0A560F1P4_9PROT</name>
<evidence type="ECO:0000313" key="1">
    <source>
        <dbReference type="EMBL" id="TWB15534.1"/>
    </source>
</evidence>
<sequence>MEHQFKDMEPMTHIRQTVKEFKFLYYQRYLAKGFFNFIAPSIVAVKSPVRDGYIYIRQYINVLQVRDFDNGFIFDGQNGAPIGVKNSLVDGIPESISAKIKILGRSDDQTWSFTKGDFPKIINDETFTEFIVCVPVKDLSDKIIGDYSLISDYYSRFIDIYRMVSGDSSVIRFGEGAAFVPFTGEAVVEIASHVTESIDEIVASYYPRNFTNNMFQFDAHQAEIGSVNQYHNEIERAKVVAHFLATGLDVPPFHRRISDIINISQKARDYTLLALAAFPVFETFYDSYIKEVRTVSKEFNVFVCGKERKSNGGFIMIGERIKWLPVAIKMLGFDTSILGLYFRKIEEINKIRGDIVHNGRELGVDESNKFIQWLTMCVVLCETSIGKATVYAVPLKRLSQ</sequence>
<dbReference type="AlphaFoldDB" id="A0A560F1P4"/>
<reference evidence="1 2" key="1">
    <citation type="submission" date="2019-06" db="EMBL/GenBank/DDBJ databases">
        <title>Genomic Encyclopedia of Type Strains, Phase IV (KMG-V): Genome sequencing to study the core and pangenomes of soil and plant-associated prokaryotes.</title>
        <authorList>
            <person name="Whitman W."/>
        </authorList>
    </citation>
    <scope>NUCLEOTIDE SEQUENCE [LARGE SCALE GENOMIC DNA]</scope>
    <source>
        <strain evidence="1 2">BR 11880</strain>
    </source>
</reference>
<accession>A0A560F1P4</accession>
<protein>
    <recommendedName>
        <fullName evidence="3">Apea-like HEPN domain-containing protein</fullName>
    </recommendedName>
</protein>
<dbReference type="RefSeq" id="WP_145751729.1">
    <property type="nucleotide sequence ID" value="NZ_VITN01000014.1"/>
</dbReference>
<dbReference type="Proteomes" id="UP000319859">
    <property type="component" value="Unassembled WGS sequence"/>
</dbReference>
<evidence type="ECO:0000313" key="2">
    <source>
        <dbReference type="Proteomes" id="UP000319859"/>
    </source>
</evidence>
<proteinExistence type="predicted"/>
<evidence type="ECO:0008006" key="3">
    <source>
        <dbReference type="Google" id="ProtNLM"/>
    </source>
</evidence>
<comment type="caution">
    <text evidence="1">The sequence shown here is derived from an EMBL/GenBank/DDBJ whole genome shotgun (WGS) entry which is preliminary data.</text>
</comment>
<dbReference type="EMBL" id="VITN01000014">
    <property type="protein sequence ID" value="TWB15534.1"/>
    <property type="molecule type" value="Genomic_DNA"/>
</dbReference>
<gene>
    <name evidence="1" type="ORF">FBZ89_114128</name>
</gene>